<dbReference type="InterPro" id="IPR043129">
    <property type="entry name" value="ATPase_NBD"/>
</dbReference>
<keyword evidence="9" id="KW-1185">Reference proteome</keyword>
<dbReference type="EMBL" id="MVBK01000152">
    <property type="protein sequence ID" value="OOG20623.1"/>
    <property type="molecule type" value="Genomic_DNA"/>
</dbReference>
<evidence type="ECO:0000259" key="7">
    <source>
        <dbReference type="Pfam" id="PF00814"/>
    </source>
</evidence>
<sequence length="226" mass="23372">MKLLAIETATEACSAALWLEGALADRHELAPREHARLILPMMDGLLAEAGVRLADLDALAFGRGPGAFTGVRIAAAVIQGAAFGAGLPVVPVSTLAALAQQGLDRGNTRVLAALDARMGEVYWGAFEADAEGLAVPVGREQVIAPEAVPMPLGDGWYGIGSGWGAYGDALRTRLGGRLGGFDAASFPSAREVARLAVRDFAAGLAVSAEQALPVYLRDKVAEKPKS</sequence>
<evidence type="ECO:0000256" key="4">
    <source>
        <dbReference type="ARBA" id="ARBA00022490"/>
    </source>
</evidence>
<dbReference type="PANTHER" id="PTHR11735">
    <property type="entry name" value="TRNA N6-ADENOSINE THREONYLCARBAMOYLTRANSFERASE"/>
    <property type="match status" value="1"/>
</dbReference>
<accession>A0A1V3N6M8</accession>
<comment type="similarity">
    <text evidence="2">Belongs to the KAE1 / TsaD family. TsaB subfamily.</text>
</comment>
<dbReference type="OrthoDB" id="9809995at2"/>
<feature type="domain" description="Gcp-like" evidence="7">
    <location>
        <begin position="28"/>
        <end position="134"/>
    </location>
</feature>
<dbReference type="InterPro" id="IPR022496">
    <property type="entry name" value="T6A_TsaB"/>
</dbReference>
<dbReference type="GO" id="GO:0005829">
    <property type="term" value="C:cytosol"/>
    <property type="evidence" value="ECO:0007669"/>
    <property type="project" value="TreeGrafter"/>
</dbReference>
<evidence type="ECO:0000256" key="6">
    <source>
        <dbReference type="ARBA" id="ARBA00032446"/>
    </source>
</evidence>
<keyword evidence="8" id="KW-0808">Transferase</keyword>
<dbReference type="Gene3D" id="3.30.420.40">
    <property type="match status" value="2"/>
</dbReference>
<comment type="subcellular location">
    <subcellularLocation>
        <location evidence="1">Cytoplasm</location>
    </subcellularLocation>
</comment>
<keyword evidence="4" id="KW-0963">Cytoplasm</keyword>
<dbReference type="PANTHER" id="PTHR11735:SF11">
    <property type="entry name" value="TRNA THREONYLCARBAMOYLADENOSINE BIOSYNTHESIS PROTEIN TSAB"/>
    <property type="match status" value="1"/>
</dbReference>
<dbReference type="SUPFAM" id="SSF53067">
    <property type="entry name" value="Actin-like ATPase domain"/>
    <property type="match status" value="2"/>
</dbReference>
<dbReference type="GO" id="GO:0016740">
    <property type="term" value="F:transferase activity"/>
    <property type="evidence" value="ECO:0007669"/>
    <property type="project" value="UniProtKB-KW"/>
</dbReference>
<dbReference type="STRING" id="108003.B1C78_17180"/>
<evidence type="ECO:0000256" key="5">
    <source>
        <dbReference type="ARBA" id="ARBA00022694"/>
    </source>
</evidence>
<dbReference type="AlphaFoldDB" id="A0A1V3N6M8"/>
<dbReference type="GO" id="GO:0002949">
    <property type="term" value="P:tRNA threonylcarbamoyladenosine modification"/>
    <property type="evidence" value="ECO:0007669"/>
    <property type="project" value="InterPro"/>
</dbReference>
<evidence type="ECO:0000313" key="9">
    <source>
        <dbReference type="Proteomes" id="UP000189462"/>
    </source>
</evidence>
<keyword evidence="5" id="KW-0819">tRNA processing</keyword>
<evidence type="ECO:0000256" key="3">
    <source>
        <dbReference type="ARBA" id="ARBA00019012"/>
    </source>
</evidence>
<dbReference type="RefSeq" id="WP_077280357.1">
    <property type="nucleotide sequence ID" value="NZ_MVBK01000152.1"/>
</dbReference>
<dbReference type="Pfam" id="PF00814">
    <property type="entry name" value="TsaD"/>
    <property type="match status" value="1"/>
</dbReference>
<comment type="caution">
    <text evidence="8">The sequence shown here is derived from an EMBL/GenBank/DDBJ whole genome shotgun (WGS) entry which is preliminary data.</text>
</comment>
<organism evidence="8 9">
    <name type="scientific">Thioalkalivibrio denitrificans</name>
    <dbReference type="NCBI Taxonomy" id="108003"/>
    <lineage>
        <taxon>Bacteria</taxon>
        <taxon>Pseudomonadati</taxon>
        <taxon>Pseudomonadota</taxon>
        <taxon>Gammaproteobacteria</taxon>
        <taxon>Chromatiales</taxon>
        <taxon>Ectothiorhodospiraceae</taxon>
        <taxon>Thioalkalivibrio</taxon>
    </lineage>
</organism>
<reference evidence="8 9" key="1">
    <citation type="submission" date="2017-02" db="EMBL/GenBank/DDBJ databases">
        <title>Genomic diversity within the haloalkaliphilic genus Thioalkalivibrio.</title>
        <authorList>
            <person name="Ahn A.-C."/>
            <person name="Meier-Kolthoff J."/>
            <person name="Overmars L."/>
            <person name="Richter M."/>
            <person name="Woyke T."/>
            <person name="Sorokin D.Y."/>
            <person name="Muyzer G."/>
        </authorList>
    </citation>
    <scope>NUCLEOTIDE SEQUENCE [LARGE SCALE GENOMIC DNA]</scope>
    <source>
        <strain evidence="8 9">ALJD</strain>
    </source>
</reference>
<proteinExistence type="inferred from homology"/>
<name>A0A1V3N6M8_9GAMM</name>
<gene>
    <name evidence="8" type="ORF">B1C78_17180</name>
</gene>
<evidence type="ECO:0000313" key="8">
    <source>
        <dbReference type="EMBL" id="OOG20623.1"/>
    </source>
</evidence>
<dbReference type="Proteomes" id="UP000189462">
    <property type="component" value="Unassembled WGS sequence"/>
</dbReference>
<dbReference type="NCBIfam" id="TIGR03725">
    <property type="entry name" value="T6A_YeaZ"/>
    <property type="match status" value="1"/>
</dbReference>
<dbReference type="CDD" id="cd24032">
    <property type="entry name" value="ASKHA_NBD_TsaB"/>
    <property type="match status" value="1"/>
</dbReference>
<dbReference type="FunFam" id="3.30.420.40:FF:000097">
    <property type="entry name" value="tRNA threonylcarbamoyladenosine biosynthesis protein TsaB"/>
    <property type="match status" value="1"/>
</dbReference>
<protein>
    <recommendedName>
        <fullName evidence="3">tRNA threonylcarbamoyladenosine biosynthesis protein TsaB</fullName>
    </recommendedName>
    <alternativeName>
        <fullName evidence="6">t(6)A37 threonylcarbamoyladenosine biosynthesis protein TsaB</fullName>
    </alternativeName>
</protein>
<evidence type="ECO:0000256" key="2">
    <source>
        <dbReference type="ARBA" id="ARBA00010493"/>
    </source>
</evidence>
<evidence type="ECO:0000256" key="1">
    <source>
        <dbReference type="ARBA" id="ARBA00004496"/>
    </source>
</evidence>
<dbReference type="InterPro" id="IPR000905">
    <property type="entry name" value="Gcp-like_dom"/>
</dbReference>